<keyword evidence="12 14" id="KW-0456">Lyase</keyword>
<dbReference type="GO" id="GO:0042761">
    <property type="term" value="P:very long-chain fatty acid biosynthetic process"/>
    <property type="evidence" value="ECO:0007669"/>
    <property type="project" value="TreeGrafter"/>
</dbReference>
<keyword evidence="7 14" id="KW-0276">Fatty acid metabolism</keyword>
<evidence type="ECO:0000313" key="15">
    <source>
        <dbReference type="EMBL" id="KAF2703541.1"/>
    </source>
</evidence>
<evidence type="ECO:0000256" key="2">
    <source>
        <dbReference type="ARBA" id="ARBA00005194"/>
    </source>
</evidence>
<dbReference type="UniPathway" id="UPA00094"/>
<proteinExistence type="inferred from homology"/>
<dbReference type="OrthoDB" id="46988at2759"/>
<evidence type="ECO:0000256" key="14">
    <source>
        <dbReference type="RuleBase" id="RU363109"/>
    </source>
</evidence>
<feature type="transmembrane region" description="Helical" evidence="14">
    <location>
        <begin position="20"/>
        <end position="42"/>
    </location>
</feature>
<dbReference type="EC" id="4.2.1.134" evidence="4 14"/>
<accession>A0A6G1JTJ4</accession>
<name>A0A6G1JTJ4_9PLEO</name>
<feature type="transmembrane region" description="Helical" evidence="14">
    <location>
        <begin position="85"/>
        <end position="107"/>
    </location>
</feature>
<keyword evidence="6 14" id="KW-0812">Transmembrane</keyword>
<feature type="transmembrane region" description="Helical" evidence="14">
    <location>
        <begin position="186"/>
        <end position="207"/>
    </location>
</feature>
<comment type="subcellular location">
    <subcellularLocation>
        <location evidence="14">Endoplasmic reticulum membrane</location>
        <topology evidence="14">Multi-pass membrane protein</topology>
    </subcellularLocation>
    <subcellularLocation>
        <location evidence="1">Membrane</location>
        <topology evidence="1">Multi-pass membrane protein</topology>
    </subcellularLocation>
</comment>
<comment type="function">
    <text evidence="14">Catalyzes the third of the four reactions of the long-chain fatty acids elongation cycle. This endoplasmic reticulum-bound enzymatic process, allows the addition of two carbons to the chain of long- and very long-chain fatty acids/VLCFAs per cycle. This enzyme catalyzes the dehydration of the 3-hydroxyacyl-CoA intermediate into trans-2,3-enoyl-CoA, within each cycle of fatty acid elongation. Thereby, it participates to the production of VLCFAs of different chain lengths that are involved in multiple biological processes as precursors of membrane lipids and lipid mediators.</text>
</comment>
<organism evidence="15 16">
    <name type="scientific">Pleomassaria siparia CBS 279.74</name>
    <dbReference type="NCBI Taxonomy" id="1314801"/>
    <lineage>
        <taxon>Eukaryota</taxon>
        <taxon>Fungi</taxon>
        <taxon>Dikarya</taxon>
        <taxon>Ascomycota</taxon>
        <taxon>Pezizomycotina</taxon>
        <taxon>Dothideomycetes</taxon>
        <taxon>Pleosporomycetidae</taxon>
        <taxon>Pleosporales</taxon>
        <taxon>Pleomassariaceae</taxon>
        <taxon>Pleomassaria</taxon>
    </lineage>
</organism>
<evidence type="ECO:0000256" key="11">
    <source>
        <dbReference type="ARBA" id="ARBA00023160"/>
    </source>
</evidence>
<evidence type="ECO:0000256" key="3">
    <source>
        <dbReference type="ARBA" id="ARBA00007811"/>
    </source>
</evidence>
<dbReference type="PANTHER" id="PTHR11035:SF3">
    <property type="entry name" value="VERY-LONG-CHAIN (3R)-3-HYDROXYACYL-COA DEHYDRATASE"/>
    <property type="match status" value="1"/>
</dbReference>
<evidence type="ECO:0000256" key="6">
    <source>
        <dbReference type="ARBA" id="ARBA00022692"/>
    </source>
</evidence>
<dbReference type="EMBL" id="MU005787">
    <property type="protein sequence ID" value="KAF2703541.1"/>
    <property type="molecule type" value="Genomic_DNA"/>
</dbReference>
<reference evidence="15" key="1">
    <citation type="journal article" date="2020" name="Stud. Mycol.">
        <title>101 Dothideomycetes genomes: a test case for predicting lifestyles and emergence of pathogens.</title>
        <authorList>
            <person name="Haridas S."/>
            <person name="Albert R."/>
            <person name="Binder M."/>
            <person name="Bloem J."/>
            <person name="Labutti K."/>
            <person name="Salamov A."/>
            <person name="Andreopoulos B."/>
            <person name="Baker S."/>
            <person name="Barry K."/>
            <person name="Bills G."/>
            <person name="Bluhm B."/>
            <person name="Cannon C."/>
            <person name="Castanera R."/>
            <person name="Culley D."/>
            <person name="Daum C."/>
            <person name="Ezra D."/>
            <person name="Gonzalez J."/>
            <person name="Henrissat B."/>
            <person name="Kuo A."/>
            <person name="Liang C."/>
            <person name="Lipzen A."/>
            <person name="Lutzoni F."/>
            <person name="Magnuson J."/>
            <person name="Mondo S."/>
            <person name="Nolan M."/>
            <person name="Ohm R."/>
            <person name="Pangilinan J."/>
            <person name="Park H.-J."/>
            <person name="Ramirez L."/>
            <person name="Alfaro M."/>
            <person name="Sun H."/>
            <person name="Tritt A."/>
            <person name="Yoshinaga Y."/>
            <person name="Zwiers L.-H."/>
            <person name="Turgeon B."/>
            <person name="Goodwin S."/>
            <person name="Spatafora J."/>
            <person name="Crous P."/>
            <person name="Grigoriev I."/>
        </authorList>
    </citation>
    <scope>NUCLEOTIDE SEQUENCE</scope>
    <source>
        <strain evidence="15">CBS 279.74</strain>
    </source>
</reference>
<keyword evidence="14" id="KW-0256">Endoplasmic reticulum</keyword>
<dbReference type="Proteomes" id="UP000799428">
    <property type="component" value="Unassembled WGS sequence"/>
</dbReference>
<comment type="pathway">
    <text evidence="2 14">Lipid metabolism; fatty acid biosynthesis.</text>
</comment>
<dbReference type="GO" id="GO:0005789">
    <property type="term" value="C:endoplasmic reticulum membrane"/>
    <property type="evidence" value="ECO:0007669"/>
    <property type="project" value="UniProtKB-SubCell"/>
</dbReference>
<keyword evidence="16" id="KW-1185">Reference proteome</keyword>
<keyword evidence="9 14" id="KW-0443">Lipid metabolism</keyword>
<evidence type="ECO:0000256" key="4">
    <source>
        <dbReference type="ARBA" id="ARBA00013122"/>
    </source>
</evidence>
<dbReference type="GO" id="GO:0030497">
    <property type="term" value="P:fatty acid elongation"/>
    <property type="evidence" value="ECO:0007669"/>
    <property type="project" value="TreeGrafter"/>
</dbReference>
<dbReference type="AlphaFoldDB" id="A0A6G1JTJ4"/>
<comment type="similarity">
    <text evidence="3 14">Belongs to the very long-chain fatty acids dehydratase HACD family.</text>
</comment>
<evidence type="ECO:0000256" key="13">
    <source>
        <dbReference type="ARBA" id="ARBA00036671"/>
    </source>
</evidence>
<dbReference type="PANTHER" id="PTHR11035">
    <property type="entry name" value="VERY-LONG-CHAIN (3R)-3-HYDROXYACYL-COA DEHYDRATASE"/>
    <property type="match status" value="1"/>
</dbReference>
<feature type="transmembrane region" description="Helical" evidence="14">
    <location>
        <begin position="128"/>
        <end position="150"/>
    </location>
</feature>
<evidence type="ECO:0000256" key="7">
    <source>
        <dbReference type="ARBA" id="ARBA00022832"/>
    </source>
</evidence>
<dbReference type="GO" id="GO:0030148">
    <property type="term" value="P:sphingolipid biosynthetic process"/>
    <property type="evidence" value="ECO:0007669"/>
    <property type="project" value="TreeGrafter"/>
</dbReference>
<protein>
    <recommendedName>
        <fullName evidence="4 14">Very-long-chain (3R)-3-hydroxyacyl-CoA dehydratase</fullName>
        <ecNumber evidence="4 14">4.2.1.134</ecNumber>
    </recommendedName>
</protein>
<keyword evidence="8 14" id="KW-1133">Transmembrane helix</keyword>
<evidence type="ECO:0000256" key="5">
    <source>
        <dbReference type="ARBA" id="ARBA00022516"/>
    </source>
</evidence>
<evidence type="ECO:0000313" key="16">
    <source>
        <dbReference type="Proteomes" id="UP000799428"/>
    </source>
</evidence>
<evidence type="ECO:0000256" key="9">
    <source>
        <dbReference type="ARBA" id="ARBA00023098"/>
    </source>
</evidence>
<dbReference type="GO" id="GO:0102158">
    <property type="term" value="F:very-long-chain (3R)-3-hydroxyacyl-CoA dehydratase activity"/>
    <property type="evidence" value="ECO:0007669"/>
    <property type="project" value="UniProtKB-EC"/>
</dbReference>
<gene>
    <name evidence="15" type="ORF">K504DRAFT_443945</name>
</gene>
<evidence type="ECO:0000256" key="10">
    <source>
        <dbReference type="ARBA" id="ARBA00023136"/>
    </source>
</evidence>
<dbReference type="Pfam" id="PF04387">
    <property type="entry name" value="PTPLA"/>
    <property type="match status" value="1"/>
</dbReference>
<evidence type="ECO:0000256" key="8">
    <source>
        <dbReference type="ARBA" id="ARBA00022989"/>
    </source>
</evidence>
<dbReference type="InterPro" id="IPR007482">
    <property type="entry name" value="Tyr_Pase-like_PTPLA"/>
</dbReference>
<evidence type="ECO:0000256" key="1">
    <source>
        <dbReference type="ARBA" id="ARBA00004141"/>
    </source>
</evidence>
<keyword evidence="10 14" id="KW-0472">Membrane</keyword>
<keyword evidence="11 14" id="KW-0275">Fatty acid biosynthesis</keyword>
<sequence>MPPKSKTKSPKPQASFLNTAYLLVYNALSAALWATVLAKVVLTAAGKGVASGAVYVEAERFTRLTQTVAGLEVLHSLLGVVRAPVFTTLMQVASRFLLVWGIAYHFPQTTQYSPAYSSMLVAWSVTEIIRYSYFVFVIAGKGVPAFVTWLRYNTFLILYPIGISSETWLVKNAIAPAEKMNQNYGYALWAILAIYVPGSYVLFTHMLKQRRKIMSPSAKKSQ</sequence>
<comment type="caution">
    <text evidence="14">Lacks conserved residue(s) required for the propagation of feature annotation.</text>
</comment>
<keyword evidence="5 14" id="KW-0444">Lipid biosynthesis</keyword>
<comment type="catalytic activity">
    <reaction evidence="13 14">
        <text>a very-long-chain (3R)-3-hydroxyacyl-CoA = a very-long-chain (2E)-enoyl-CoA + H2O</text>
        <dbReference type="Rhea" id="RHEA:45812"/>
        <dbReference type="ChEBI" id="CHEBI:15377"/>
        <dbReference type="ChEBI" id="CHEBI:83728"/>
        <dbReference type="ChEBI" id="CHEBI:85440"/>
        <dbReference type="EC" id="4.2.1.134"/>
    </reaction>
</comment>
<evidence type="ECO:0000256" key="12">
    <source>
        <dbReference type="ARBA" id="ARBA00023239"/>
    </source>
</evidence>